<dbReference type="RefSeq" id="WP_047530004.1">
    <property type="nucleotide sequence ID" value="NZ_CCEH01000006.1"/>
</dbReference>
<organism evidence="2 3">
    <name type="scientific">Staphylococcus schweitzeri</name>
    <dbReference type="NCBI Taxonomy" id="1654388"/>
    <lineage>
        <taxon>Bacteria</taxon>
        <taxon>Bacillati</taxon>
        <taxon>Bacillota</taxon>
        <taxon>Bacilli</taxon>
        <taxon>Bacillales</taxon>
        <taxon>Staphylococcaceae</taxon>
        <taxon>Staphylococcus</taxon>
    </lineage>
</organism>
<proteinExistence type="predicted"/>
<keyword evidence="1" id="KW-0472">Membrane</keyword>
<dbReference type="AlphaFoldDB" id="A0A077UH97"/>
<name>A0A077UH97_9STAP</name>
<accession>A0A077UH97</accession>
<gene>
    <name evidence="2" type="ORF">ERS140147_00920</name>
</gene>
<feature type="transmembrane region" description="Helical" evidence="1">
    <location>
        <begin position="31"/>
        <end position="53"/>
    </location>
</feature>
<reference evidence="2 3" key="1">
    <citation type="submission" date="2014-05" db="EMBL/GenBank/DDBJ databases">
        <authorList>
            <person name="Aslett A.Martin."/>
            <person name="De Silva Nishadi"/>
        </authorList>
    </citation>
    <scope>NUCLEOTIDE SEQUENCE [LARGE SCALE GENOMIC DNA]</scope>
</reference>
<evidence type="ECO:0000313" key="2">
    <source>
        <dbReference type="EMBL" id="CDR27806.1"/>
    </source>
</evidence>
<keyword evidence="1" id="KW-1133">Transmembrane helix</keyword>
<keyword evidence="1" id="KW-0812">Transmembrane</keyword>
<evidence type="ECO:0000256" key="1">
    <source>
        <dbReference type="SAM" id="Phobius"/>
    </source>
</evidence>
<dbReference type="Proteomes" id="UP000044616">
    <property type="component" value="Unassembled WGS sequence"/>
</dbReference>
<dbReference type="EMBL" id="CCEH01000006">
    <property type="protein sequence ID" value="CDR27806.1"/>
    <property type="molecule type" value="Genomic_DNA"/>
</dbReference>
<sequence>MTLFIIIGIIVPMVYTMQLNIKNKPVTKRNLLMTVILSSVGILVTALAGVIVTKQSIPLFSVAVGSIFTGIVWGLLLSGSYALLRFLSNAFGRK</sequence>
<protein>
    <submittedName>
        <fullName evidence="2">MW1603 protein</fullName>
    </submittedName>
</protein>
<evidence type="ECO:0000313" key="3">
    <source>
        <dbReference type="Proteomes" id="UP000044616"/>
    </source>
</evidence>
<feature type="transmembrane region" description="Helical" evidence="1">
    <location>
        <begin position="59"/>
        <end position="84"/>
    </location>
</feature>